<dbReference type="Proteomes" id="UP001596138">
    <property type="component" value="Unassembled WGS sequence"/>
</dbReference>
<dbReference type="EMBL" id="JBHSTI010000008">
    <property type="protein sequence ID" value="MFC6237761.1"/>
    <property type="molecule type" value="Genomic_DNA"/>
</dbReference>
<feature type="transmembrane region" description="Helical" evidence="1">
    <location>
        <begin position="12"/>
        <end position="34"/>
    </location>
</feature>
<dbReference type="Gene3D" id="3.20.20.450">
    <property type="entry name" value="EAL domain"/>
    <property type="match status" value="1"/>
</dbReference>
<dbReference type="InterPro" id="IPR035919">
    <property type="entry name" value="EAL_sf"/>
</dbReference>
<dbReference type="Gene3D" id="3.30.70.270">
    <property type="match status" value="1"/>
</dbReference>
<evidence type="ECO:0000313" key="5">
    <source>
        <dbReference type="Proteomes" id="UP001596138"/>
    </source>
</evidence>
<dbReference type="SMART" id="SM00052">
    <property type="entry name" value="EAL"/>
    <property type="match status" value="1"/>
</dbReference>
<comment type="caution">
    <text evidence="4">The sequence shown here is derived from an EMBL/GenBank/DDBJ whole genome shotgun (WGS) entry which is preliminary data.</text>
</comment>
<dbReference type="PANTHER" id="PTHR44757:SF2">
    <property type="entry name" value="BIOFILM ARCHITECTURE MAINTENANCE PROTEIN MBAA"/>
    <property type="match status" value="1"/>
</dbReference>
<dbReference type="InterPro" id="IPR052155">
    <property type="entry name" value="Biofilm_reg_signaling"/>
</dbReference>
<dbReference type="Pfam" id="PF00990">
    <property type="entry name" value="GGDEF"/>
    <property type="match status" value="1"/>
</dbReference>
<evidence type="ECO:0000256" key="1">
    <source>
        <dbReference type="SAM" id="Phobius"/>
    </source>
</evidence>
<dbReference type="PROSITE" id="PS50887">
    <property type="entry name" value="GGDEF"/>
    <property type="match status" value="1"/>
</dbReference>
<dbReference type="RefSeq" id="WP_386765359.1">
    <property type="nucleotide sequence ID" value="NZ_JBHSTI010000008.1"/>
</dbReference>
<feature type="transmembrane region" description="Helical" evidence="1">
    <location>
        <begin position="46"/>
        <end position="66"/>
    </location>
</feature>
<name>A0ABW1SZ85_9ACTN</name>
<dbReference type="InterPro" id="IPR001633">
    <property type="entry name" value="EAL_dom"/>
</dbReference>
<dbReference type="CDD" id="cd01949">
    <property type="entry name" value="GGDEF"/>
    <property type="match status" value="1"/>
</dbReference>
<feature type="transmembrane region" description="Helical" evidence="1">
    <location>
        <begin position="78"/>
        <end position="104"/>
    </location>
</feature>
<dbReference type="Pfam" id="PF00563">
    <property type="entry name" value="EAL"/>
    <property type="match status" value="1"/>
</dbReference>
<proteinExistence type="predicted"/>
<protein>
    <submittedName>
        <fullName evidence="4">Bifunctional diguanylate cyclase/phosphodiesterase</fullName>
    </submittedName>
</protein>
<organism evidence="4 5">
    <name type="scientific">Longivirga aurantiaca</name>
    <dbReference type="NCBI Taxonomy" id="1837743"/>
    <lineage>
        <taxon>Bacteria</taxon>
        <taxon>Bacillati</taxon>
        <taxon>Actinomycetota</taxon>
        <taxon>Actinomycetes</taxon>
        <taxon>Sporichthyales</taxon>
        <taxon>Sporichthyaceae</taxon>
        <taxon>Longivirga</taxon>
    </lineage>
</organism>
<accession>A0ABW1SZ85</accession>
<feature type="domain" description="GGDEF" evidence="3">
    <location>
        <begin position="275"/>
        <end position="407"/>
    </location>
</feature>
<dbReference type="SUPFAM" id="SSF141868">
    <property type="entry name" value="EAL domain-like"/>
    <property type="match status" value="1"/>
</dbReference>
<dbReference type="PROSITE" id="PS50883">
    <property type="entry name" value="EAL"/>
    <property type="match status" value="1"/>
</dbReference>
<gene>
    <name evidence="4" type="ORF">ACFQGU_07710</name>
</gene>
<evidence type="ECO:0000259" key="3">
    <source>
        <dbReference type="PROSITE" id="PS50887"/>
    </source>
</evidence>
<evidence type="ECO:0000259" key="2">
    <source>
        <dbReference type="PROSITE" id="PS50883"/>
    </source>
</evidence>
<reference evidence="5" key="1">
    <citation type="journal article" date="2019" name="Int. J. Syst. Evol. Microbiol.">
        <title>The Global Catalogue of Microorganisms (GCM) 10K type strain sequencing project: providing services to taxonomists for standard genome sequencing and annotation.</title>
        <authorList>
            <consortium name="The Broad Institute Genomics Platform"/>
            <consortium name="The Broad Institute Genome Sequencing Center for Infectious Disease"/>
            <person name="Wu L."/>
            <person name="Ma J."/>
        </authorList>
    </citation>
    <scope>NUCLEOTIDE SEQUENCE [LARGE SCALE GENOMIC DNA]</scope>
    <source>
        <strain evidence="5">CGMCC 4.7317</strain>
    </source>
</reference>
<evidence type="ECO:0000313" key="4">
    <source>
        <dbReference type="EMBL" id="MFC6237761.1"/>
    </source>
</evidence>
<dbReference type="SUPFAM" id="SSF55073">
    <property type="entry name" value="Nucleotide cyclase"/>
    <property type="match status" value="1"/>
</dbReference>
<dbReference type="PANTHER" id="PTHR44757">
    <property type="entry name" value="DIGUANYLATE CYCLASE DGCP"/>
    <property type="match status" value="1"/>
</dbReference>
<dbReference type="InterPro" id="IPR043128">
    <property type="entry name" value="Rev_trsase/Diguanyl_cyclase"/>
</dbReference>
<feature type="transmembrane region" description="Helical" evidence="1">
    <location>
        <begin position="193"/>
        <end position="212"/>
    </location>
</feature>
<feature type="domain" description="EAL" evidence="2">
    <location>
        <begin position="416"/>
        <end position="669"/>
    </location>
</feature>
<keyword evidence="1" id="KW-1133">Transmembrane helix</keyword>
<feature type="transmembrane region" description="Helical" evidence="1">
    <location>
        <begin position="157"/>
        <end position="178"/>
    </location>
</feature>
<keyword evidence="5" id="KW-1185">Reference proteome</keyword>
<dbReference type="CDD" id="cd01948">
    <property type="entry name" value="EAL"/>
    <property type="match status" value="1"/>
</dbReference>
<feature type="transmembrane region" description="Helical" evidence="1">
    <location>
        <begin position="124"/>
        <end position="145"/>
    </location>
</feature>
<sequence>MGSRARPSLLRWSLFAVTWQVSVWLGWGLILLAALLLDTNALFGDYGWQLAMIAALAFLGELRPVIASDFREAEGVPISATFVFAALYLWGFAPAVILQALAILLSEMVARKDVWKLMFNVGQYVISLVAAWVVLAWGGVTGLAFRPDASFQPRDLAVLIVAWWVFHLVNVTLVAGLARENGQTWWESFSEDWWFYAFSTLTPLAISPFVAVMAYQVPIMLPLLLVPLFAVYRTAAMARDSQHQALHDALTNLPNRVYLESRATQALDEARQQQDTVALFLLDLDRFKEVNDTLGHPAGDALLEVVARRLISAVRPIDVVARLGGDEFAVLLTDVEQPTDAIEVAGRVRAALAEPVRLEGVLMDVDVSIGIALSPVHGHDFEQLMRRADVAMYVAKGEGTGIELYDAARDPNSPARLGTVSALREGIEQGQLELHYQPKVSLRDGTVVGVEALVRWQHPERGIVPPDEFIPLAERTGLVHQITAHVLREGLGQARLWWDLGLQVPIAVNVSMRDLHETDLAGLVVAELDRHGLPPDAIVLEVTESVLVLDAGRAVATLRELRELGVSASLDDFGTGYSSLLLLEQLPVDEVKIDRSFVRRLDEEGGDPAMVRSIVDFAHGLGLSVVAEGLETSHAWRLLREFGCDVAQGYRISRPMPSDQATQWLVERVVRGPAERAGLRAVGSARIVADI</sequence>
<keyword evidence="1" id="KW-0812">Transmembrane</keyword>
<dbReference type="InterPro" id="IPR000160">
    <property type="entry name" value="GGDEF_dom"/>
</dbReference>
<keyword evidence="1" id="KW-0472">Membrane</keyword>
<dbReference type="InterPro" id="IPR029787">
    <property type="entry name" value="Nucleotide_cyclase"/>
</dbReference>
<dbReference type="NCBIfam" id="TIGR00254">
    <property type="entry name" value="GGDEF"/>
    <property type="match status" value="1"/>
</dbReference>
<dbReference type="SMART" id="SM00267">
    <property type="entry name" value="GGDEF"/>
    <property type="match status" value="1"/>
</dbReference>